<reference evidence="1 2" key="1">
    <citation type="submission" date="2020-05" db="EMBL/GenBank/DDBJ databases">
        <title>Identification and distribution of gene clusters putatively required for synthesis of sphingolipid metabolism inhibitors in phylogenetically diverse species of the filamentous fungus Fusarium.</title>
        <authorList>
            <person name="Kim H.-S."/>
            <person name="Busman M."/>
            <person name="Brown D.W."/>
            <person name="Divon H."/>
            <person name="Uhlig S."/>
            <person name="Proctor R.H."/>
        </authorList>
    </citation>
    <scope>NUCLEOTIDE SEQUENCE [LARGE SCALE GENOMIC DNA]</scope>
    <source>
        <strain evidence="1 2">NRRL 36939</strain>
    </source>
</reference>
<organism evidence="1 2">
    <name type="scientific">Fusarium pseudocircinatum</name>
    <dbReference type="NCBI Taxonomy" id="56676"/>
    <lineage>
        <taxon>Eukaryota</taxon>
        <taxon>Fungi</taxon>
        <taxon>Dikarya</taxon>
        <taxon>Ascomycota</taxon>
        <taxon>Pezizomycotina</taxon>
        <taxon>Sordariomycetes</taxon>
        <taxon>Hypocreomycetidae</taxon>
        <taxon>Hypocreales</taxon>
        <taxon>Nectriaceae</taxon>
        <taxon>Fusarium</taxon>
        <taxon>Fusarium fujikuroi species complex</taxon>
    </lineage>
</organism>
<comment type="caution">
    <text evidence="1">The sequence shown here is derived from an EMBL/GenBank/DDBJ whole genome shotgun (WGS) entry which is preliminary data.</text>
</comment>
<gene>
    <name evidence="1" type="ORF">FPCIR_3582</name>
</gene>
<sequence length="159" mass="18210">MRDLPNHIACMDLMRLALRISREEHDKAVANYEAEDIQMEIAMAKGETFIRSYLSLPDKPETAFFWCDGCQAEISFASEIWTCLSESGSVQLDDKCYKKLMEGRLGPVCSKDHEHYWIPNRNMEEIDAVPVGSVRLGDGVNSFEAWKDRIREQYVGVVN</sequence>
<dbReference type="EMBL" id="JAAOAS010000074">
    <property type="protein sequence ID" value="KAF5597564.1"/>
    <property type="molecule type" value="Genomic_DNA"/>
</dbReference>
<name>A0A8H5PIY5_9HYPO</name>
<dbReference type="OrthoDB" id="5036533at2759"/>
<keyword evidence="2" id="KW-1185">Reference proteome</keyword>
<evidence type="ECO:0000313" key="1">
    <source>
        <dbReference type="EMBL" id="KAF5597564.1"/>
    </source>
</evidence>
<protein>
    <submittedName>
        <fullName evidence="1">Neutral amino acid permease</fullName>
    </submittedName>
</protein>
<dbReference type="Proteomes" id="UP000546213">
    <property type="component" value="Unassembled WGS sequence"/>
</dbReference>
<dbReference type="AlphaFoldDB" id="A0A8H5PIY5"/>
<proteinExistence type="predicted"/>
<evidence type="ECO:0000313" key="2">
    <source>
        <dbReference type="Proteomes" id="UP000546213"/>
    </source>
</evidence>
<accession>A0A8H5PIY5</accession>